<proteinExistence type="predicted"/>
<dbReference type="GO" id="GO:0004674">
    <property type="term" value="F:protein serine/threonine kinase activity"/>
    <property type="evidence" value="ECO:0007669"/>
    <property type="project" value="UniProtKB-KW"/>
</dbReference>
<evidence type="ECO:0000256" key="8">
    <source>
        <dbReference type="ARBA" id="ARBA00048679"/>
    </source>
</evidence>
<keyword evidence="2" id="KW-0723">Serine/threonine-protein kinase</keyword>
<gene>
    <name evidence="11" type="ORF">M427DRAFT_110774</name>
</gene>
<dbReference type="Pfam" id="PF02149">
    <property type="entry name" value="KA1"/>
    <property type="match status" value="1"/>
</dbReference>
<protein>
    <recommendedName>
        <fullName evidence="1">non-specific serine/threonine protein kinase</fullName>
        <ecNumber evidence="1">2.7.11.1</ecNumber>
    </recommendedName>
</protein>
<dbReference type="PROSITE" id="PS50032">
    <property type="entry name" value="KA1"/>
    <property type="match status" value="1"/>
</dbReference>
<evidence type="ECO:0000256" key="9">
    <source>
        <dbReference type="SAM" id="MobiDB-lite"/>
    </source>
</evidence>
<keyword evidence="5 11" id="KW-0418">Kinase</keyword>
<dbReference type="InterPro" id="IPR028375">
    <property type="entry name" value="KA1/Ssp2_C"/>
</dbReference>
<dbReference type="CDD" id="cd12121">
    <property type="entry name" value="MARK_C_like"/>
    <property type="match status" value="1"/>
</dbReference>
<feature type="region of interest" description="Disordered" evidence="9">
    <location>
        <begin position="1"/>
        <end position="33"/>
    </location>
</feature>
<evidence type="ECO:0000256" key="1">
    <source>
        <dbReference type="ARBA" id="ARBA00012513"/>
    </source>
</evidence>
<dbReference type="InterPro" id="IPR001772">
    <property type="entry name" value="KA1_dom"/>
</dbReference>
<dbReference type="SUPFAM" id="SSF103243">
    <property type="entry name" value="KA1-like"/>
    <property type="match status" value="1"/>
</dbReference>
<keyword evidence="6" id="KW-0067">ATP-binding</keyword>
<evidence type="ECO:0000256" key="6">
    <source>
        <dbReference type="ARBA" id="ARBA00022840"/>
    </source>
</evidence>
<accession>A0A139AKV1</accession>
<dbReference type="OrthoDB" id="193931at2759"/>
<keyword evidence="4" id="KW-0547">Nucleotide-binding</keyword>
<evidence type="ECO:0000256" key="7">
    <source>
        <dbReference type="ARBA" id="ARBA00047899"/>
    </source>
</evidence>
<comment type="catalytic activity">
    <reaction evidence="8">
        <text>L-seryl-[protein] + ATP = O-phospho-L-seryl-[protein] + ADP + H(+)</text>
        <dbReference type="Rhea" id="RHEA:17989"/>
        <dbReference type="Rhea" id="RHEA-COMP:9863"/>
        <dbReference type="Rhea" id="RHEA-COMP:11604"/>
        <dbReference type="ChEBI" id="CHEBI:15378"/>
        <dbReference type="ChEBI" id="CHEBI:29999"/>
        <dbReference type="ChEBI" id="CHEBI:30616"/>
        <dbReference type="ChEBI" id="CHEBI:83421"/>
        <dbReference type="ChEBI" id="CHEBI:456216"/>
        <dbReference type="EC" id="2.7.11.1"/>
    </reaction>
</comment>
<reference evidence="11 12" key="1">
    <citation type="journal article" date="2015" name="Genome Biol. Evol.">
        <title>Phylogenomic analyses indicate that early fungi evolved digesting cell walls of algal ancestors of land plants.</title>
        <authorList>
            <person name="Chang Y."/>
            <person name="Wang S."/>
            <person name="Sekimoto S."/>
            <person name="Aerts A.L."/>
            <person name="Choi C."/>
            <person name="Clum A."/>
            <person name="LaButti K.M."/>
            <person name="Lindquist E.A."/>
            <person name="Yee Ngan C."/>
            <person name="Ohm R.A."/>
            <person name="Salamov A.A."/>
            <person name="Grigoriev I.V."/>
            <person name="Spatafora J.W."/>
            <person name="Berbee M.L."/>
        </authorList>
    </citation>
    <scope>NUCLEOTIDE SEQUENCE [LARGE SCALE GENOMIC DNA]</scope>
    <source>
        <strain evidence="11 12">JEL478</strain>
    </source>
</reference>
<name>A0A139AKV1_GONPJ</name>
<feature type="compositionally biased region" description="Low complexity" evidence="9">
    <location>
        <begin position="1"/>
        <end position="16"/>
    </location>
</feature>
<dbReference type="EMBL" id="KQ965749">
    <property type="protein sequence ID" value="KXS17055.1"/>
    <property type="molecule type" value="Genomic_DNA"/>
</dbReference>
<evidence type="ECO:0000259" key="10">
    <source>
        <dbReference type="PROSITE" id="PS50032"/>
    </source>
</evidence>
<evidence type="ECO:0000256" key="2">
    <source>
        <dbReference type="ARBA" id="ARBA00022527"/>
    </source>
</evidence>
<keyword evidence="3" id="KW-0808">Transferase</keyword>
<dbReference type="AlphaFoldDB" id="A0A139AKV1"/>
<comment type="catalytic activity">
    <reaction evidence="7">
        <text>L-threonyl-[protein] + ATP = O-phospho-L-threonyl-[protein] + ADP + H(+)</text>
        <dbReference type="Rhea" id="RHEA:46608"/>
        <dbReference type="Rhea" id="RHEA-COMP:11060"/>
        <dbReference type="Rhea" id="RHEA-COMP:11605"/>
        <dbReference type="ChEBI" id="CHEBI:15378"/>
        <dbReference type="ChEBI" id="CHEBI:30013"/>
        <dbReference type="ChEBI" id="CHEBI:30616"/>
        <dbReference type="ChEBI" id="CHEBI:61977"/>
        <dbReference type="ChEBI" id="CHEBI:456216"/>
        <dbReference type="EC" id="2.7.11.1"/>
    </reaction>
</comment>
<dbReference type="Proteomes" id="UP000070544">
    <property type="component" value="Unassembled WGS sequence"/>
</dbReference>
<feature type="compositionally biased region" description="Polar residues" evidence="9">
    <location>
        <begin position="23"/>
        <end position="33"/>
    </location>
</feature>
<feature type="domain" description="KA1" evidence="10">
    <location>
        <begin position="66"/>
        <end position="116"/>
    </location>
</feature>
<dbReference type="EC" id="2.7.11.1" evidence="1"/>
<dbReference type="STRING" id="1344416.A0A139AKV1"/>
<dbReference type="OMA" id="FEVEICK"/>
<evidence type="ECO:0000313" key="11">
    <source>
        <dbReference type="EMBL" id="KXS17055.1"/>
    </source>
</evidence>
<organism evidence="11 12">
    <name type="scientific">Gonapodya prolifera (strain JEL478)</name>
    <name type="common">Monoblepharis prolifera</name>
    <dbReference type="NCBI Taxonomy" id="1344416"/>
    <lineage>
        <taxon>Eukaryota</taxon>
        <taxon>Fungi</taxon>
        <taxon>Fungi incertae sedis</taxon>
        <taxon>Chytridiomycota</taxon>
        <taxon>Chytridiomycota incertae sedis</taxon>
        <taxon>Monoblepharidomycetes</taxon>
        <taxon>Monoblepharidales</taxon>
        <taxon>Gonapodyaceae</taxon>
        <taxon>Gonapodya</taxon>
    </lineage>
</organism>
<dbReference type="GO" id="GO:0005524">
    <property type="term" value="F:ATP binding"/>
    <property type="evidence" value="ECO:0007669"/>
    <property type="project" value="UniProtKB-KW"/>
</dbReference>
<dbReference type="Gene3D" id="3.30.310.80">
    <property type="entry name" value="Kinase associated domain 1, KA1"/>
    <property type="match status" value="1"/>
</dbReference>
<evidence type="ECO:0000256" key="4">
    <source>
        <dbReference type="ARBA" id="ARBA00022741"/>
    </source>
</evidence>
<evidence type="ECO:0000313" key="12">
    <source>
        <dbReference type="Proteomes" id="UP000070544"/>
    </source>
</evidence>
<evidence type="ECO:0000256" key="5">
    <source>
        <dbReference type="ARBA" id="ARBA00022777"/>
    </source>
</evidence>
<evidence type="ECO:0000256" key="3">
    <source>
        <dbReference type="ARBA" id="ARBA00022679"/>
    </source>
</evidence>
<dbReference type="FunFam" id="3.30.310.80:FF:000011">
    <property type="entry name" value="Non-specific serine/threonine protein kinase"/>
    <property type="match status" value="1"/>
</dbReference>
<sequence>MGSNESSSAEPSSGGAKPRSLRFTFNSNTTSSKPPDEIVQEVLTICDKLDVKHRMSSRYVVECTYNANAEEAIKFEVEVCKLPRLKNLHGLRFKRIGGDSNEYKEICEKILSEVKL</sequence>
<keyword evidence="12" id="KW-1185">Reference proteome</keyword>